<feature type="repeat" description="PPR" evidence="2">
    <location>
        <begin position="308"/>
        <end position="342"/>
    </location>
</feature>
<sequence length="606" mass="68630">MFLPRLMIKTNINWHFWQELRIWSINHRSYCRFSTDHQHENLISLLQSCKQTSQTAQIHGMMLKTGFDNIPYPLSKLLAQVCMQDIRYAAAVFEQIKSPNLYMFNTMLRGYSISSEPQIGLALFNCMRAQNHRQDFLLDQFTFVSVLKSCSRLLEVWTGLGVHTVVLKTGFDLFLNVKNALLHFYCVCGRIPEAHQLFDELRTMRDLVSWNTLMGGYLCASQYDLVVDLFKKLYRDGSAISVTTALRVLSAVGELRDISLGECLHMFCLKVGFLCNLNIVTALISMYGKHRFIYSARRIFDEIDVKKDVVLWNCLIDVYAKTGFLEEALELLTLMKHDGLLPNSSTLAGLLSACSASGALAIGQYVHDYVEEQQLVLDVVLGTAIVDMYAKSGLLEKAVSVFDRMECKDVRSWTAMISGYGLHGQANHAVTLFHIMEEEGFAPNEVTFLAVLNSCSHGGLVEEGTKCFRRMVEVYKMIPKIEHYGCIIDLLGRAGLLEEAYELIRGLPLERDSTAWRALLGACRVYGNVDVAERVKQELEQIHEEHPADWLALTSTYAVAGMVPHHTCLLERAKLLVKEADYVQRAKKEAGCSTIESLDNMRDDLH</sequence>
<dbReference type="FunFam" id="1.25.40.10:FF:000343">
    <property type="entry name" value="Pentatricopeptide repeat-containing protein At3g58590"/>
    <property type="match status" value="1"/>
</dbReference>
<feature type="repeat" description="PPR" evidence="2">
    <location>
        <begin position="409"/>
        <end position="443"/>
    </location>
</feature>
<dbReference type="OrthoDB" id="185373at2759"/>
<dbReference type="InterPro" id="IPR046960">
    <property type="entry name" value="PPR_At4g14850-like_plant"/>
</dbReference>
<gene>
    <name evidence="4" type="primary">LOC105178086</name>
</gene>
<dbReference type="GeneID" id="105178086"/>
<dbReference type="AlphaFoldDB" id="A0A8M8UU50"/>
<keyword evidence="3" id="KW-1185">Reference proteome</keyword>
<dbReference type="Pfam" id="PF13041">
    <property type="entry name" value="PPR_2"/>
    <property type="match status" value="2"/>
</dbReference>
<dbReference type="InterPro" id="IPR011990">
    <property type="entry name" value="TPR-like_helical_dom_sf"/>
</dbReference>
<evidence type="ECO:0000256" key="1">
    <source>
        <dbReference type="ARBA" id="ARBA00022737"/>
    </source>
</evidence>
<dbReference type="GO" id="GO:0009451">
    <property type="term" value="P:RNA modification"/>
    <property type="evidence" value="ECO:0007669"/>
    <property type="project" value="InterPro"/>
</dbReference>
<dbReference type="NCBIfam" id="TIGR00756">
    <property type="entry name" value="PPR"/>
    <property type="match status" value="4"/>
</dbReference>
<evidence type="ECO:0000313" key="3">
    <source>
        <dbReference type="Proteomes" id="UP000504604"/>
    </source>
</evidence>
<proteinExistence type="predicted"/>
<dbReference type="Proteomes" id="UP000504604">
    <property type="component" value="Linkage group LG2"/>
</dbReference>
<evidence type="ECO:0000313" key="4">
    <source>
        <dbReference type="RefSeq" id="XP_020547510.1"/>
    </source>
</evidence>
<dbReference type="GO" id="GO:0003723">
    <property type="term" value="F:RNA binding"/>
    <property type="evidence" value="ECO:0007669"/>
    <property type="project" value="InterPro"/>
</dbReference>
<dbReference type="Gene3D" id="1.25.40.10">
    <property type="entry name" value="Tetratricopeptide repeat domain"/>
    <property type="match status" value="4"/>
</dbReference>
<organism evidence="3 4">
    <name type="scientific">Sesamum indicum</name>
    <name type="common">Oriental sesame</name>
    <name type="synonym">Sesamum orientale</name>
    <dbReference type="NCBI Taxonomy" id="4182"/>
    <lineage>
        <taxon>Eukaryota</taxon>
        <taxon>Viridiplantae</taxon>
        <taxon>Streptophyta</taxon>
        <taxon>Embryophyta</taxon>
        <taxon>Tracheophyta</taxon>
        <taxon>Spermatophyta</taxon>
        <taxon>Magnoliopsida</taxon>
        <taxon>eudicotyledons</taxon>
        <taxon>Gunneridae</taxon>
        <taxon>Pentapetalae</taxon>
        <taxon>asterids</taxon>
        <taxon>lamiids</taxon>
        <taxon>Lamiales</taxon>
        <taxon>Pedaliaceae</taxon>
        <taxon>Sesamum</taxon>
    </lineage>
</organism>
<dbReference type="Pfam" id="PF01535">
    <property type="entry name" value="PPR"/>
    <property type="match status" value="5"/>
</dbReference>
<dbReference type="KEGG" id="sind:105178086"/>
<feature type="repeat" description="PPR" evidence="2">
    <location>
        <begin position="206"/>
        <end position="240"/>
    </location>
</feature>
<reference evidence="4" key="1">
    <citation type="submission" date="2025-08" db="UniProtKB">
        <authorList>
            <consortium name="RefSeq"/>
        </authorList>
    </citation>
    <scope>IDENTIFICATION</scope>
</reference>
<accession>A0A8M8UU50</accession>
<dbReference type="RefSeq" id="XP_020547510.1">
    <property type="nucleotide sequence ID" value="XM_020691851.1"/>
</dbReference>
<dbReference type="PANTHER" id="PTHR47926">
    <property type="entry name" value="PENTATRICOPEPTIDE REPEAT-CONTAINING PROTEIN"/>
    <property type="match status" value="1"/>
</dbReference>
<name>A0A8M8UU50_SESIN</name>
<dbReference type="InterPro" id="IPR002885">
    <property type="entry name" value="PPR_rpt"/>
</dbReference>
<evidence type="ECO:0000256" key="2">
    <source>
        <dbReference type="PROSITE-ProRule" id="PRU00708"/>
    </source>
</evidence>
<protein>
    <submittedName>
        <fullName evidence="4">Pentatricopeptide repeat-containing protein At1g26900, mitochondrial</fullName>
    </submittedName>
</protein>
<keyword evidence="1" id="KW-0677">Repeat</keyword>
<dbReference type="FunFam" id="1.25.40.10:FF:000090">
    <property type="entry name" value="Pentatricopeptide repeat-containing protein, chloroplastic"/>
    <property type="match status" value="1"/>
</dbReference>
<dbReference type="PROSITE" id="PS51375">
    <property type="entry name" value="PPR"/>
    <property type="match status" value="3"/>
</dbReference>
<dbReference type="PANTHER" id="PTHR47926:SF490">
    <property type="entry name" value="REPEAT-LIKE SUPERFAMILY PROTEIN, PUTATIVE-RELATED"/>
    <property type="match status" value="1"/>
</dbReference>